<dbReference type="RefSeq" id="WP_113783638.1">
    <property type="nucleotide sequence ID" value="NZ_KZ845739.1"/>
</dbReference>
<feature type="domain" description="NAD-dependent epimerase/dehydratase" evidence="5">
    <location>
        <begin position="35"/>
        <end position="277"/>
    </location>
</feature>
<dbReference type="GO" id="GO:0042732">
    <property type="term" value="P:D-xylose metabolic process"/>
    <property type="evidence" value="ECO:0007669"/>
    <property type="project" value="InterPro"/>
</dbReference>
<evidence type="ECO:0000256" key="1">
    <source>
        <dbReference type="ARBA" id="ARBA00001911"/>
    </source>
</evidence>
<sequence length="357" mass="40605">MITEYGDIYVKDLLRISQLMENFPEFKGLKGKKFLITGANGLIAAAFVDFLLFLNDTYHYDIQVILAVRNKQKAKIRFGELLERLDVELFYYDAMETERFIPDIDYILHAASPANPRQYQQFPVETMHANYIGIKNILDYGKKHSCRILFISSSEVYGLKNDQLPFKESDYGYVDSLNPRACYPSVKRVAETLCVAYHEEFGVDVLIARPGHVYGPTSNLEDNRAATDFLFHALAKSDIVLRSEGLQQRSYCYVVDCVSALAYLLTKGQSGKAYNIASTSMNASIKDLAQAFCLVANRQLVFDIAENNGQKNPMNHAILDGSKLQSLGWQSCFSLDEGVLHTYQIMKKMQNRWLKNE</sequence>
<proteinExistence type="predicted"/>
<evidence type="ECO:0000256" key="4">
    <source>
        <dbReference type="ARBA" id="ARBA00023239"/>
    </source>
</evidence>
<dbReference type="EMBL" id="LEOY01000002">
    <property type="protein sequence ID" value="RBR31792.1"/>
    <property type="molecule type" value="Genomic_DNA"/>
</dbReference>
<dbReference type="GO" id="GO:0070403">
    <property type="term" value="F:NAD+ binding"/>
    <property type="evidence" value="ECO:0007669"/>
    <property type="project" value="InterPro"/>
</dbReference>
<name>A0A366SIW9_9ENTE</name>
<dbReference type="InterPro" id="IPR044516">
    <property type="entry name" value="UXS-like"/>
</dbReference>
<dbReference type="SUPFAM" id="SSF51735">
    <property type="entry name" value="NAD(P)-binding Rossmann-fold domains"/>
    <property type="match status" value="1"/>
</dbReference>
<evidence type="ECO:0000313" key="7">
    <source>
        <dbReference type="Proteomes" id="UP000252800"/>
    </source>
</evidence>
<protein>
    <recommendedName>
        <fullName evidence="5">NAD-dependent epimerase/dehydratase domain-containing protein</fullName>
    </recommendedName>
</protein>
<dbReference type="Proteomes" id="UP000252800">
    <property type="component" value="Unassembled WGS sequence"/>
</dbReference>
<dbReference type="Gene3D" id="3.40.50.720">
    <property type="entry name" value="NAD(P)-binding Rossmann-like Domain"/>
    <property type="match status" value="1"/>
</dbReference>
<dbReference type="InterPro" id="IPR036291">
    <property type="entry name" value="NAD(P)-bd_dom_sf"/>
</dbReference>
<evidence type="ECO:0000259" key="5">
    <source>
        <dbReference type="Pfam" id="PF01370"/>
    </source>
</evidence>
<dbReference type="PANTHER" id="PTHR43078">
    <property type="entry name" value="UDP-GLUCURONIC ACID DECARBOXYLASE-RELATED"/>
    <property type="match status" value="1"/>
</dbReference>
<keyword evidence="4" id="KW-0456">Lyase</keyword>
<gene>
    <name evidence="6" type="ORF">EB18_00215</name>
</gene>
<accession>A0A366SIW9</accession>
<dbReference type="GO" id="GO:0005737">
    <property type="term" value="C:cytoplasm"/>
    <property type="evidence" value="ECO:0007669"/>
    <property type="project" value="TreeGrafter"/>
</dbReference>
<dbReference type="InterPro" id="IPR001509">
    <property type="entry name" value="Epimerase_deHydtase"/>
</dbReference>
<comment type="caution">
    <text evidence="6">The sequence shown here is derived from an EMBL/GenBank/DDBJ whole genome shotgun (WGS) entry which is preliminary data.</text>
</comment>
<dbReference type="Pfam" id="PF01370">
    <property type="entry name" value="Epimerase"/>
    <property type="match status" value="1"/>
</dbReference>
<dbReference type="PANTHER" id="PTHR43078:SF6">
    <property type="entry name" value="UDP-GLUCURONIC ACID DECARBOXYLASE 1"/>
    <property type="match status" value="1"/>
</dbReference>
<keyword evidence="3" id="KW-0520">NAD</keyword>
<dbReference type="AlphaFoldDB" id="A0A366SIW9"/>
<reference evidence="6 7" key="1">
    <citation type="submission" date="2015-06" db="EMBL/GenBank/DDBJ databases">
        <title>The Genome Sequence of Enterococcus cecorum 170AEA1.</title>
        <authorList>
            <consortium name="The Broad Institute Genomics Platform"/>
            <consortium name="The Broad Institute Genome Sequencing Center for Infectious Disease"/>
            <person name="Earl A.M."/>
            <person name="Van Tyne D."/>
            <person name="Lebreton F."/>
            <person name="Saavedra J.T."/>
            <person name="Gilmore M.S."/>
            <person name="Manson McGuire A."/>
            <person name="Clock S."/>
            <person name="Crupain M."/>
            <person name="Rangan U."/>
            <person name="Young S."/>
            <person name="Abouelleil A."/>
            <person name="Cao P."/>
            <person name="Chapman S.B."/>
            <person name="Griggs A."/>
            <person name="Priest M."/>
            <person name="Shea T."/>
            <person name="Wortman J."/>
            <person name="Nusbaum C."/>
            <person name="Birren B."/>
        </authorList>
    </citation>
    <scope>NUCLEOTIDE SEQUENCE [LARGE SCALE GENOMIC DNA]</scope>
    <source>
        <strain evidence="6 7">170AEA1</strain>
    </source>
</reference>
<comment type="cofactor">
    <cofactor evidence="1">
        <name>NAD(+)</name>
        <dbReference type="ChEBI" id="CHEBI:57540"/>
    </cofactor>
</comment>
<evidence type="ECO:0000256" key="2">
    <source>
        <dbReference type="ARBA" id="ARBA00022793"/>
    </source>
</evidence>
<evidence type="ECO:0000256" key="3">
    <source>
        <dbReference type="ARBA" id="ARBA00023027"/>
    </source>
</evidence>
<evidence type="ECO:0000313" key="6">
    <source>
        <dbReference type="EMBL" id="RBR31792.1"/>
    </source>
</evidence>
<keyword evidence="2" id="KW-0210">Decarboxylase</keyword>
<dbReference type="GO" id="GO:0048040">
    <property type="term" value="F:UDP-glucuronate decarboxylase activity"/>
    <property type="evidence" value="ECO:0007669"/>
    <property type="project" value="TreeGrafter"/>
</dbReference>
<organism evidence="6 7">
    <name type="scientific">Enterococcus cecorum</name>
    <dbReference type="NCBI Taxonomy" id="44008"/>
    <lineage>
        <taxon>Bacteria</taxon>
        <taxon>Bacillati</taxon>
        <taxon>Bacillota</taxon>
        <taxon>Bacilli</taxon>
        <taxon>Lactobacillales</taxon>
        <taxon>Enterococcaceae</taxon>
        <taxon>Enterococcus</taxon>
    </lineage>
</organism>